<organism evidence="2 3">
    <name type="scientific">Paraoerskovia marina</name>
    <dbReference type="NCBI Taxonomy" id="545619"/>
    <lineage>
        <taxon>Bacteria</taxon>
        <taxon>Bacillati</taxon>
        <taxon>Actinomycetota</taxon>
        <taxon>Actinomycetes</taxon>
        <taxon>Micrococcales</taxon>
        <taxon>Cellulomonadaceae</taxon>
        <taxon>Paraoerskovia</taxon>
    </lineage>
</organism>
<sequence>MKRVHYLGSRPGIVLREREGESVVELWGEIDISLRAEAGEVMSDAVERGLPVVLDTRKVAFMDSTGIAFLVQFVTLGRERGFSVALPDPPAAVVDVLEIVGVQGLFATGPRVIRRQSA</sequence>
<dbReference type="eggNOG" id="COG1366">
    <property type="taxonomic scope" value="Bacteria"/>
</dbReference>
<dbReference type="InterPro" id="IPR036513">
    <property type="entry name" value="STAS_dom_sf"/>
</dbReference>
<feature type="domain" description="STAS" evidence="1">
    <location>
        <begin position="11"/>
        <end position="118"/>
    </location>
</feature>
<dbReference type="PANTHER" id="PTHR33495:SF2">
    <property type="entry name" value="ANTI-SIGMA FACTOR ANTAGONIST TM_1081-RELATED"/>
    <property type="match status" value="1"/>
</dbReference>
<evidence type="ECO:0000259" key="1">
    <source>
        <dbReference type="PROSITE" id="PS50801"/>
    </source>
</evidence>
<evidence type="ECO:0000313" key="3">
    <source>
        <dbReference type="Proteomes" id="UP000185663"/>
    </source>
</evidence>
<dbReference type="SUPFAM" id="SSF52091">
    <property type="entry name" value="SpoIIaa-like"/>
    <property type="match status" value="1"/>
</dbReference>
<dbReference type="AlphaFoldDB" id="A0A1H1S252"/>
<dbReference type="PROSITE" id="PS50801">
    <property type="entry name" value="STAS"/>
    <property type="match status" value="1"/>
</dbReference>
<reference evidence="2 3" key="1">
    <citation type="submission" date="2016-10" db="EMBL/GenBank/DDBJ databases">
        <authorList>
            <person name="de Groot N.N."/>
        </authorList>
    </citation>
    <scope>NUCLEOTIDE SEQUENCE [LARGE SCALE GENOMIC DNA]</scope>
    <source>
        <strain evidence="2 3">DSM 22126</strain>
    </source>
</reference>
<dbReference type="PANTHER" id="PTHR33495">
    <property type="entry name" value="ANTI-SIGMA FACTOR ANTAGONIST TM_1081-RELATED-RELATED"/>
    <property type="match status" value="1"/>
</dbReference>
<keyword evidence="3" id="KW-1185">Reference proteome</keyword>
<dbReference type="EMBL" id="LT629776">
    <property type="protein sequence ID" value="SDS42084.1"/>
    <property type="molecule type" value="Genomic_DNA"/>
</dbReference>
<name>A0A1H1S252_9CELL</name>
<proteinExistence type="predicted"/>
<dbReference type="STRING" id="545619.SAMN04489860_1513"/>
<evidence type="ECO:0000313" key="2">
    <source>
        <dbReference type="EMBL" id="SDS42084.1"/>
    </source>
</evidence>
<dbReference type="InterPro" id="IPR002645">
    <property type="entry name" value="STAS_dom"/>
</dbReference>
<dbReference type="Proteomes" id="UP000185663">
    <property type="component" value="Chromosome I"/>
</dbReference>
<dbReference type="CDD" id="cd07043">
    <property type="entry name" value="STAS_anti-anti-sigma_factors"/>
    <property type="match status" value="1"/>
</dbReference>
<dbReference type="Pfam" id="PF01740">
    <property type="entry name" value="STAS"/>
    <property type="match status" value="1"/>
</dbReference>
<dbReference type="Gene3D" id="3.30.750.24">
    <property type="entry name" value="STAS domain"/>
    <property type="match status" value="1"/>
</dbReference>
<dbReference type="GO" id="GO:0043856">
    <property type="term" value="F:anti-sigma factor antagonist activity"/>
    <property type="evidence" value="ECO:0007669"/>
    <property type="project" value="TreeGrafter"/>
</dbReference>
<accession>A0A1H1S252</accession>
<protein>
    <submittedName>
        <fullName evidence="2">Anti-anti-sigma factor</fullName>
    </submittedName>
</protein>
<gene>
    <name evidence="2" type="ORF">SAMN04489860_1513</name>
</gene>